<dbReference type="Proteomes" id="UP000054561">
    <property type="component" value="Unassembled WGS sequence"/>
</dbReference>
<name>A0A0D9QFK6_PLAFR</name>
<evidence type="ECO:0000313" key="3">
    <source>
        <dbReference type="EMBL" id="KJP85784.1"/>
    </source>
</evidence>
<proteinExistence type="predicted"/>
<accession>A0A0D9QFK6</accession>
<feature type="region of interest" description="Disordered" evidence="1">
    <location>
        <begin position="209"/>
        <end position="229"/>
    </location>
</feature>
<dbReference type="RefSeq" id="XP_012337633.1">
    <property type="nucleotide sequence ID" value="XM_012482210.1"/>
</dbReference>
<reference evidence="3 4" key="1">
    <citation type="submission" date="2014-03" db="EMBL/GenBank/DDBJ databases">
        <title>The Genome Sequence of Plasmodium fragile nilgiri.</title>
        <authorList>
            <consortium name="The Broad Institute Genomics Platform"/>
            <consortium name="The Broad Institute Genome Sequencing Center for Infectious Disease"/>
            <person name="Neafsey D."/>
            <person name="Duraisingh M."/>
            <person name="Young S.K."/>
            <person name="Zeng Q."/>
            <person name="Gargeya S."/>
            <person name="Abouelleil A."/>
            <person name="Alvarado L."/>
            <person name="Chapman S.B."/>
            <person name="Gainer-Dewar J."/>
            <person name="Goldberg J."/>
            <person name="Griggs A."/>
            <person name="Gujja S."/>
            <person name="Hansen M."/>
            <person name="Howarth C."/>
            <person name="Imamovic A."/>
            <person name="Larimer J."/>
            <person name="Pearson M."/>
            <person name="Poon T.W."/>
            <person name="Priest M."/>
            <person name="Roberts A."/>
            <person name="Saif S."/>
            <person name="Shea T."/>
            <person name="Sykes S."/>
            <person name="Wortman J."/>
            <person name="Nusbaum C."/>
            <person name="Birren B."/>
        </authorList>
    </citation>
    <scope>NUCLEOTIDE SEQUENCE [LARGE SCALE GENOMIC DNA]</scope>
    <source>
        <strain evidence="4">nilgiri</strain>
    </source>
</reference>
<dbReference type="AlphaFoldDB" id="A0A0D9QFK6"/>
<protein>
    <recommendedName>
        <fullName evidence="2">Schizont-infected cell agglutination extracellular alpha domain-containing protein</fullName>
    </recommendedName>
</protein>
<evidence type="ECO:0000256" key="1">
    <source>
        <dbReference type="SAM" id="MobiDB-lite"/>
    </source>
</evidence>
<dbReference type="GeneID" id="24269914"/>
<dbReference type="Pfam" id="PF12887">
    <property type="entry name" value="SICA_alpha"/>
    <property type="match status" value="1"/>
</dbReference>
<organism evidence="3 4">
    <name type="scientific">Plasmodium fragile</name>
    <dbReference type="NCBI Taxonomy" id="5857"/>
    <lineage>
        <taxon>Eukaryota</taxon>
        <taxon>Sar</taxon>
        <taxon>Alveolata</taxon>
        <taxon>Apicomplexa</taxon>
        <taxon>Aconoidasida</taxon>
        <taxon>Haemosporida</taxon>
        <taxon>Plasmodiidae</taxon>
        <taxon>Plasmodium</taxon>
        <taxon>Plasmodium (Plasmodium)</taxon>
    </lineage>
</organism>
<evidence type="ECO:0000259" key="2">
    <source>
        <dbReference type="Pfam" id="PF12887"/>
    </source>
</evidence>
<evidence type="ECO:0000313" key="4">
    <source>
        <dbReference type="Proteomes" id="UP000054561"/>
    </source>
</evidence>
<dbReference type="EMBL" id="KQ001712">
    <property type="protein sequence ID" value="KJP85784.1"/>
    <property type="molecule type" value="Genomic_DNA"/>
</dbReference>
<dbReference type="InterPro" id="IPR024290">
    <property type="entry name" value="SICA_extracell_a"/>
</dbReference>
<gene>
    <name evidence="3" type="ORF">AK88_04600</name>
</gene>
<feature type="domain" description="Schizont-infected cell agglutination extracellular alpha" evidence="2">
    <location>
        <begin position="20"/>
        <end position="185"/>
    </location>
</feature>
<dbReference type="VEuPathDB" id="PlasmoDB:AK88_04600"/>
<sequence length="350" mass="39030">MKYATLGALLAHYVKTRGLVDKHEQYTEFLRTDVTVLLEEFVAHMQRDIVENYAANCLNVGYTKEHHGDMKFVAKVGDRIICTLMTGALFFMNGWHKQSASTDHTDRTSEALKEHIRCAIVNIFMYILNESPCKSDMGTYYAWYTMRKMEPDLGGGLIKQGKCRKGVFTDIKIEEFDMQQMIKSWLQKNVRIQDTIGGKAMKSTCTKTLAGSGRAKQDADATDDNTDLRQDEKDAIRELGRGLKTIVEEVKKEVTQCAQDTGACMESIEAVSRSNPENDKSKAIVSKSVERGIPAPTVAASKDRGEKAPIRPATYRIAQYGCHNMHACTAPQRAHGSHNKAHAATTAARV</sequence>
<keyword evidence="4" id="KW-1185">Reference proteome</keyword>